<dbReference type="PANTHER" id="PTHR30408:SF12">
    <property type="entry name" value="TYPE I RESTRICTION ENZYME MJAVIII SPECIFICITY SUBUNIT"/>
    <property type="match status" value="1"/>
</dbReference>
<comment type="similarity">
    <text evidence="1">Belongs to the type-I restriction system S methylase family.</text>
</comment>
<evidence type="ECO:0000256" key="4">
    <source>
        <dbReference type="SAM" id="Coils"/>
    </source>
</evidence>
<keyword evidence="6" id="KW-0540">Nuclease</keyword>
<protein>
    <submittedName>
        <fullName evidence="6">Restriction endonuclease S subunit</fullName>
    </submittedName>
</protein>
<evidence type="ECO:0000256" key="1">
    <source>
        <dbReference type="ARBA" id="ARBA00010923"/>
    </source>
</evidence>
<dbReference type="AlphaFoldDB" id="A0A381J5G6"/>
<accession>A0A381J5G6</accession>
<dbReference type="REBASE" id="423350">
    <property type="entry name" value="S2.Cpu9836I"/>
</dbReference>
<dbReference type="GO" id="GO:0009307">
    <property type="term" value="P:DNA restriction-modification system"/>
    <property type="evidence" value="ECO:0007669"/>
    <property type="project" value="UniProtKB-KW"/>
</dbReference>
<evidence type="ECO:0000313" key="6">
    <source>
        <dbReference type="EMBL" id="SUY45985.1"/>
    </source>
</evidence>
<keyword evidence="4" id="KW-0175">Coiled coil</keyword>
<keyword evidence="3" id="KW-0238">DNA-binding</keyword>
<keyword evidence="7" id="KW-1185">Reference proteome</keyword>
<dbReference type="InterPro" id="IPR000055">
    <property type="entry name" value="Restrct_endonuc_typeI_TRD"/>
</dbReference>
<dbReference type="SUPFAM" id="SSF116734">
    <property type="entry name" value="DNA methylase specificity domain"/>
    <property type="match status" value="2"/>
</dbReference>
<dbReference type="RefSeq" id="WP_172556245.1">
    <property type="nucleotide sequence ID" value="NZ_UFWZ01000001.1"/>
</dbReference>
<sequence length="439" mass="50763">MNKEIAKRINLIKQGKVPEGYKNSDVGIIPKEWGIKKLTEYITSLSNGTSVNAGDRSIKNGEIGVLKTSSITINGFKPEENKLVTNGSDIKNLKVYPQKDNLVIVRKNTPELVGMVNYIDKDYENIFLPDLLWQTVFKEDCYINKKYIYYFLNTNYYNKLIKTLATGSSKSMPNIRKENFLNILISIPSNKEQNKISMVLSTLDKLIKLKQKLLQEKQKHKKGLMERLLTGKVRLKGFERKWNKIKISQILKVRNYKSEVTEDLELYSLTIEDGVTPKSDRYNREFLVKEDNKKYKITKYNDIVYNPANLRFGAIALNKIQKDVLVSPIYETLYIKDNKKHDIDFISAILTSYIQIKRFSTMAEGTLVERMAVKIKDFINFSIKIPNDLNEGKEIAKILNTADKEINLLKEEIEALKQQKKGLMQLILTGIVRVNDKER</sequence>
<dbReference type="PANTHER" id="PTHR30408">
    <property type="entry name" value="TYPE-1 RESTRICTION ENZYME ECOKI SPECIFICITY PROTEIN"/>
    <property type="match status" value="1"/>
</dbReference>
<reference evidence="6 7" key="1">
    <citation type="submission" date="2018-06" db="EMBL/GenBank/DDBJ databases">
        <authorList>
            <consortium name="Pathogen Informatics"/>
            <person name="Doyle S."/>
        </authorList>
    </citation>
    <scope>NUCLEOTIDE SEQUENCE [LARGE SCALE GENOMIC DNA]</scope>
    <source>
        <strain evidence="6 7">NCTC9836</strain>
    </source>
</reference>
<name>A0A381J5G6_9CLOT</name>
<evidence type="ECO:0000256" key="3">
    <source>
        <dbReference type="ARBA" id="ARBA00023125"/>
    </source>
</evidence>
<dbReference type="GO" id="GO:0004519">
    <property type="term" value="F:endonuclease activity"/>
    <property type="evidence" value="ECO:0007669"/>
    <property type="project" value="UniProtKB-KW"/>
</dbReference>
<feature type="coiled-coil region" evidence="4">
    <location>
        <begin position="399"/>
        <end position="426"/>
    </location>
</feature>
<keyword evidence="2" id="KW-0680">Restriction system</keyword>
<dbReference type="InterPro" id="IPR044946">
    <property type="entry name" value="Restrct_endonuc_typeI_TRD_sf"/>
</dbReference>
<organism evidence="6 7">
    <name type="scientific">Clostridium putrefaciens</name>
    <dbReference type="NCBI Taxonomy" id="99675"/>
    <lineage>
        <taxon>Bacteria</taxon>
        <taxon>Bacillati</taxon>
        <taxon>Bacillota</taxon>
        <taxon>Clostridia</taxon>
        <taxon>Eubacteriales</taxon>
        <taxon>Clostridiaceae</taxon>
        <taxon>Clostridium</taxon>
    </lineage>
</organism>
<proteinExistence type="inferred from homology"/>
<evidence type="ECO:0000256" key="2">
    <source>
        <dbReference type="ARBA" id="ARBA00022747"/>
    </source>
</evidence>
<evidence type="ECO:0000313" key="7">
    <source>
        <dbReference type="Proteomes" id="UP000254664"/>
    </source>
</evidence>
<dbReference type="Pfam" id="PF01420">
    <property type="entry name" value="Methylase_S"/>
    <property type="match status" value="1"/>
</dbReference>
<gene>
    <name evidence="6" type="ORF">NCTC9836_00540</name>
</gene>
<dbReference type="GO" id="GO:0003677">
    <property type="term" value="F:DNA binding"/>
    <property type="evidence" value="ECO:0007669"/>
    <property type="project" value="UniProtKB-KW"/>
</dbReference>
<feature type="domain" description="Type I restriction modification DNA specificity" evidence="5">
    <location>
        <begin position="30"/>
        <end position="216"/>
    </location>
</feature>
<dbReference type="InterPro" id="IPR052021">
    <property type="entry name" value="Type-I_RS_S_subunit"/>
</dbReference>
<dbReference type="EMBL" id="UFWZ01000001">
    <property type="protein sequence ID" value="SUY45985.1"/>
    <property type="molecule type" value="Genomic_DNA"/>
</dbReference>
<keyword evidence="6" id="KW-0378">Hydrolase</keyword>
<dbReference type="Gene3D" id="3.90.220.20">
    <property type="entry name" value="DNA methylase specificity domains"/>
    <property type="match status" value="2"/>
</dbReference>
<dbReference type="Gene3D" id="1.10.287.1120">
    <property type="entry name" value="Bipartite methylase S protein"/>
    <property type="match status" value="1"/>
</dbReference>
<keyword evidence="6" id="KW-0255">Endonuclease</keyword>
<evidence type="ECO:0000259" key="5">
    <source>
        <dbReference type="Pfam" id="PF01420"/>
    </source>
</evidence>
<dbReference type="Proteomes" id="UP000254664">
    <property type="component" value="Unassembled WGS sequence"/>
</dbReference>